<evidence type="ECO:0000313" key="3">
    <source>
        <dbReference type="Proteomes" id="UP000595332"/>
    </source>
</evidence>
<gene>
    <name evidence="2" type="ORF">NEJAP_1432</name>
</gene>
<dbReference type="AlphaFoldDB" id="A0A7R6SVC0"/>
<feature type="domain" description="DUF4376" evidence="1">
    <location>
        <begin position="18"/>
        <end position="85"/>
    </location>
</feature>
<evidence type="ECO:0000313" key="2">
    <source>
        <dbReference type="EMBL" id="BBB29384.1"/>
    </source>
</evidence>
<organism evidence="2 3">
    <name type="scientific">Neptunomonas japonica JAMM 1380</name>
    <dbReference type="NCBI Taxonomy" id="1441457"/>
    <lineage>
        <taxon>Bacteria</taxon>
        <taxon>Pseudomonadati</taxon>
        <taxon>Pseudomonadota</taxon>
        <taxon>Gammaproteobacteria</taxon>
        <taxon>Oceanospirillales</taxon>
        <taxon>Oceanospirillaceae</taxon>
        <taxon>Neptunomonas</taxon>
    </lineage>
</organism>
<keyword evidence="3" id="KW-1185">Reference proteome</keyword>
<accession>A0A7R6SVC0</accession>
<dbReference type="EMBL" id="AP014546">
    <property type="protein sequence ID" value="BBB29384.1"/>
    <property type="molecule type" value="Genomic_DNA"/>
</dbReference>
<dbReference type="Pfam" id="PF14301">
    <property type="entry name" value="DUF4376"/>
    <property type="match status" value="1"/>
</dbReference>
<dbReference type="RefSeq" id="WP_201350002.1">
    <property type="nucleotide sequence ID" value="NZ_AP014546.1"/>
</dbReference>
<proteinExistence type="predicted"/>
<name>A0A7R6SVC0_9GAMM</name>
<reference evidence="2 3" key="1">
    <citation type="journal article" date="2008" name="Int. J. Syst. Evol. Microbiol.">
        <title>Neptunomonas japonica sp. nov., an Osedax japonicus symbiont-like bacterium isolated from sediment adjacent to sperm whale carcasses off Kagoshima, Japan.</title>
        <authorList>
            <person name="Miyazaki M."/>
            <person name="Nogi Y."/>
            <person name="Fujiwara Y."/>
            <person name="Kawato M."/>
            <person name="Kubokawa K."/>
            <person name="Horikoshi K."/>
        </authorList>
    </citation>
    <scope>NUCLEOTIDE SEQUENCE [LARGE SCALE GENOMIC DNA]</scope>
    <source>
        <strain evidence="2 3">JAMM 1380</strain>
    </source>
</reference>
<dbReference type="KEGG" id="njp:NEJAP_1432"/>
<dbReference type="InterPro" id="IPR025484">
    <property type="entry name" value="DUF4376"/>
</dbReference>
<evidence type="ECO:0000259" key="1">
    <source>
        <dbReference type="Pfam" id="PF14301"/>
    </source>
</evidence>
<protein>
    <recommendedName>
        <fullName evidence="1">DUF4376 domain-containing protein</fullName>
    </recommendedName>
</protein>
<dbReference type="Proteomes" id="UP000595332">
    <property type="component" value="Chromosome"/>
</dbReference>
<sequence>MKTLLHNSPPEILALRKKAHRDSEVSKILVTTSTGKVFDGDEKSQDRMARVVAVGEAGMTTQWKMADNSTQTATWEEIKEALLLAGQAQTNVWVA</sequence>